<dbReference type="EMBL" id="CP014873">
    <property type="protein sequence ID" value="ANK62012.1"/>
    <property type="molecule type" value="Genomic_DNA"/>
</dbReference>
<dbReference type="GeneID" id="42981414"/>
<dbReference type="STRING" id="375175.AYR53_04060"/>
<dbReference type="RefSeq" id="WP_068225835.1">
    <property type="nucleotide sequence ID" value="NZ_CP014623.1"/>
</dbReference>
<name>A0A192H193_9LACO</name>
<evidence type="ECO:0000313" key="2">
    <source>
        <dbReference type="Proteomes" id="UP000078582"/>
    </source>
</evidence>
<keyword evidence="2" id="KW-1185">Reference proteome</keyword>
<dbReference type="OrthoDB" id="2156798at2"/>
<protein>
    <submittedName>
        <fullName evidence="1">Uncharacterized protein</fullName>
    </submittedName>
</protein>
<sequence>MLLDDGKTIKNIIAAKIVKVAYPKVIAQDELGELITINTSEKQQDDPLFWESLKNILHAQLWVPVGRHFHQLLALDWIAPVAE</sequence>
<organism evidence="1 2">
    <name type="scientific">Loigolactobacillus backii</name>
    <dbReference type="NCBI Taxonomy" id="375175"/>
    <lineage>
        <taxon>Bacteria</taxon>
        <taxon>Bacillati</taxon>
        <taxon>Bacillota</taxon>
        <taxon>Bacilli</taxon>
        <taxon>Lactobacillales</taxon>
        <taxon>Lactobacillaceae</taxon>
        <taxon>Loigolactobacillus</taxon>
    </lineage>
</organism>
<dbReference type="AlphaFoldDB" id="A0A192H193"/>
<evidence type="ECO:0000313" key="1">
    <source>
        <dbReference type="EMBL" id="ANK62012.1"/>
    </source>
</evidence>
<reference evidence="1 2" key="1">
    <citation type="submission" date="2016-03" db="EMBL/GenBank/DDBJ databases">
        <title>Pediococcus and Lactobacillus from brewery environment - whole genome sequencing and assembly.</title>
        <authorList>
            <person name="Behr J."/>
            <person name="Geissler A.J."/>
            <person name="Vogel R.F."/>
        </authorList>
    </citation>
    <scope>NUCLEOTIDE SEQUENCE [LARGE SCALE GENOMIC DNA]</scope>
    <source>
        <strain evidence="1 2">TMW 1.1989</strain>
    </source>
</reference>
<proteinExistence type="predicted"/>
<gene>
    <name evidence="1" type="ORF">AYR53_04060</name>
</gene>
<accession>A0A192H193</accession>
<dbReference type="KEGG" id="lbt:AYR52_09790"/>
<dbReference type="Proteomes" id="UP000078582">
    <property type="component" value="Chromosome"/>
</dbReference>